<evidence type="ECO:0000313" key="2">
    <source>
        <dbReference type="Proteomes" id="UP000094784"/>
    </source>
</evidence>
<protein>
    <recommendedName>
        <fullName evidence="3">DUF4003 domain-containing protein</fullName>
    </recommendedName>
</protein>
<gene>
    <name evidence="1" type="ORF">BG258_20800</name>
</gene>
<dbReference type="OrthoDB" id="1778393at2"/>
<proteinExistence type="predicted"/>
<evidence type="ECO:0000313" key="1">
    <source>
        <dbReference type="EMBL" id="ODV53817.1"/>
    </source>
</evidence>
<comment type="caution">
    <text evidence="1">The sequence shown here is derived from an EMBL/GenBank/DDBJ whole genome shotgun (WGS) entry which is preliminary data.</text>
</comment>
<name>A0A1E4R052_9BACI</name>
<dbReference type="InterPro" id="IPR025062">
    <property type="entry name" value="DUF4003"/>
</dbReference>
<dbReference type="AlphaFoldDB" id="A0A1E4R052"/>
<dbReference type="RefSeq" id="WP_069483193.1">
    <property type="nucleotide sequence ID" value="NZ_JAUIZN010000015.1"/>
</dbReference>
<organism evidence="1 2">
    <name type="scientific">Lysinibacillus fusiformis</name>
    <dbReference type="NCBI Taxonomy" id="28031"/>
    <lineage>
        <taxon>Bacteria</taxon>
        <taxon>Bacillati</taxon>
        <taxon>Bacillota</taxon>
        <taxon>Bacilli</taxon>
        <taxon>Bacillales</taxon>
        <taxon>Bacillaceae</taxon>
        <taxon>Lysinibacillus</taxon>
    </lineage>
</organism>
<dbReference type="EMBL" id="MECQ01000003">
    <property type="protein sequence ID" value="ODV53817.1"/>
    <property type="molecule type" value="Genomic_DNA"/>
</dbReference>
<reference evidence="1 2" key="1">
    <citation type="submission" date="2016-09" db="EMBL/GenBank/DDBJ databases">
        <title>Draft genome sequence of the soil isolate, Lysinibacillus fusiformis M5, a potential hypoxanthine producer.</title>
        <authorList>
            <person name="Gallegos-Monterrosa R."/>
            <person name="Maroti G."/>
            <person name="Balint B."/>
            <person name="Kovacs A.T."/>
        </authorList>
    </citation>
    <scope>NUCLEOTIDE SEQUENCE [LARGE SCALE GENOMIC DNA]</scope>
    <source>
        <strain evidence="1 2">M5</strain>
    </source>
</reference>
<sequence>MDYVMIENQFTNTVEDVSKAAGWTVDRKIVLAIASTFVASGKTFDAVQYKHILQEMKKQSSWMSPLRTTVGYSIAANLMEHADAEKAVMNLLTNVNALKEAKFRSGNFSYIAAQFLTEDEKDKNAHAYAARALFDAIRKHHPFLTSYEDIPYTVLLSSPSDDVEVRAETMNRYYKELRTYNFNAGNELQWLSQVLTFLSPQFDRQLVPNVVTIRDTLKNQDVKVKAMHYPLLGFLALLDLTHHQLQEVIHLYHELKDLKLLKWHREFVLFMAVQIAIYDMAKVQKSLSMTIMSSIELLIQAQHAAMIAAVSAAAIASSSSSS</sequence>
<dbReference type="Pfam" id="PF13170">
    <property type="entry name" value="DUF4003"/>
    <property type="match status" value="1"/>
</dbReference>
<evidence type="ECO:0008006" key="3">
    <source>
        <dbReference type="Google" id="ProtNLM"/>
    </source>
</evidence>
<dbReference type="Proteomes" id="UP000094784">
    <property type="component" value="Unassembled WGS sequence"/>
</dbReference>
<accession>A0A1E4R052</accession>